<keyword evidence="2" id="KW-1185">Reference proteome</keyword>
<comment type="caution">
    <text evidence="1">The sequence shown here is derived from an EMBL/GenBank/DDBJ whole genome shotgun (WGS) entry which is preliminary data.</text>
</comment>
<gene>
    <name evidence="1" type="ORF">VP01_4095g3</name>
</gene>
<evidence type="ECO:0000313" key="2">
    <source>
        <dbReference type="Proteomes" id="UP000037035"/>
    </source>
</evidence>
<organism evidence="1 2">
    <name type="scientific">Puccinia sorghi</name>
    <dbReference type="NCBI Taxonomy" id="27349"/>
    <lineage>
        <taxon>Eukaryota</taxon>
        <taxon>Fungi</taxon>
        <taxon>Dikarya</taxon>
        <taxon>Basidiomycota</taxon>
        <taxon>Pucciniomycotina</taxon>
        <taxon>Pucciniomycetes</taxon>
        <taxon>Pucciniales</taxon>
        <taxon>Pucciniaceae</taxon>
        <taxon>Puccinia</taxon>
    </lineage>
</organism>
<dbReference type="OrthoDB" id="1751476at2759"/>
<dbReference type="Proteomes" id="UP000037035">
    <property type="component" value="Unassembled WGS sequence"/>
</dbReference>
<dbReference type="AlphaFoldDB" id="A0A0L6UTA8"/>
<name>A0A0L6UTA8_9BASI</name>
<evidence type="ECO:0000313" key="1">
    <source>
        <dbReference type="EMBL" id="KNZ51100.1"/>
    </source>
</evidence>
<protein>
    <submittedName>
        <fullName evidence="1">Putative signal peptide protein</fullName>
    </submittedName>
</protein>
<dbReference type="VEuPathDB" id="FungiDB:VP01_4095g3"/>
<reference evidence="1 2" key="1">
    <citation type="submission" date="2015-08" db="EMBL/GenBank/DDBJ databases">
        <title>Next Generation Sequencing and Analysis of the Genome of Puccinia sorghi L Schw, the Causal Agent of Maize Common Rust.</title>
        <authorList>
            <person name="Rochi L."/>
            <person name="Burguener G."/>
            <person name="Darino M."/>
            <person name="Turjanski A."/>
            <person name="Kreff E."/>
            <person name="Dieguez M.J."/>
            <person name="Sacco F."/>
        </authorList>
    </citation>
    <scope>NUCLEOTIDE SEQUENCE [LARGE SCALE GENOMIC DNA]</scope>
    <source>
        <strain evidence="1 2">RO10H11247</strain>
    </source>
</reference>
<accession>A0A0L6UTA8</accession>
<sequence>MLEIFLLSTAVMKSIVTAFHQVKFFIIHSDTCTRFFSAIPIKSKSDVAKTIAQAPVRNRVSYLILPEKQHAKLELKGLLGTLIGYNDELQS</sequence>
<proteinExistence type="predicted"/>
<dbReference type="EMBL" id="LAVV01009163">
    <property type="protein sequence ID" value="KNZ51100.1"/>
    <property type="molecule type" value="Genomic_DNA"/>
</dbReference>